<dbReference type="InterPro" id="IPR016195">
    <property type="entry name" value="Pol/histidinol_Pase-like"/>
</dbReference>
<dbReference type="InterPro" id="IPR027417">
    <property type="entry name" value="P-loop_NTPase"/>
</dbReference>
<dbReference type="HOGENOM" id="CLU_006611_0_0_4"/>
<reference evidence="1" key="1">
    <citation type="submission" date="2009-06" db="EMBL/GenBank/DDBJ databases">
        <title>Complete sequence of chromosome 2 of Variovorax paradoxus S110.</title>
        <authorList>
            <consortium name="US DOE Joint Genome Institute"/>
            <person name="Lucas S."/>
            <person name="Copeland A."/>
            <person name="Lapidus A."/>
            <person name="Glavina del Rio T."/>
            <person name="Tice H."/>
            <person name="Bruce D."/>
            <person name="Goodwin L."/>
            <person name="Pitluck S."/>
            <person name="Chertkov O."/>
            <person name="Brettin T."/>
            <person name="Detter J.C."/>
            <person name="Han C."/>
            <person name="Larimer F."/>
            <person name="Land M."/>
            <person name="Hauser L."/>
            <person name="Kyrpides N."/>
            <person name="Ovchinnikova G."/>
            <person name="Orwin P."/>
            <person name="Leadbetter J.R."/>
            <person name="Spain J.C."/>
            <person name="Han J.I."/>
        </authorList>
    </citation>
    <scope>NUCLEOTIDE SEQUENCE</scope>
    <source>
        <strain evidence="1">S110</strain>
    </source>
</reference>
<accession>C5D096</accession>
<dbReference type="EMBL" id="CP001636">
    <property type="protein sequence ID" value="ACS22440.1"/>
    <property type="molecule type" value="Genomic_DNA"/>
</dbReference>
<dbReference type="NCBIfam" id="NF045780">
    <property type="entry name" value="TrlF_fam_ATP"/>
    <property type="match status" value="1"/>
</dbReference>
<dbReference type="GO" id="GO:0006302">
    <property type="term" value="P:double-strand break repair"/>
    <property type="evidence" value="ECO:0007669"/>
    <property type="project" value="TreeGrafter"/>
</dbReference>
<evidence type="ECO:0000313" key="1">
    <source>
        <dbReference type="EMBL" id="ACS22440.1"/>
    </source>
</evidence>
<name>C5D096_VARPS</name>
<dbReference type="OrthoDB" id="9791620at2"/>
<dbReference type="SUPFAM" id="SSF89550">
    <property type="entry name" value="PHP domain-like"/>
    <property type="match status" value="1"/>
</dbReference>
<dbReference type="Gene3D" id="3.40.50.300">
    <property type="entry name" value="P-loop containing nucleotide triphosphate hydrolases"/>
    <property type="match status" value="2"/>
</dbReference>
<dbReference type="KEGG" id="vap:Vapar_5854"/>
<dbReference type="GO" id="GO:0000731">
    <property type="term" value="P:DNA synthesis involved in DNA repair"/>
    <property type="evidence" value="ECO:0007669"/>
    <property type="project" value="TreeGrafter"/>
</dbReference>
<protein>
    <submittedName>
        <fullName evidence="1">ABC transporter</fullName>
    </submittedName>
</protein>
<organism evidence="1">
    <name type="scientific">Variovorax paradoxus (strain S110)</name>
    <dbReference type="NCBI Taxonomy" id="543728"/>
    <lineage>
        <taxon>Bacteria</taxon>
        <taxon>Pseudomonadati</taxon>
        <taxon>Pseudomonadota</taxon>
        <taxon>Betaproteobacteria</taxon>
        <taxon>Burkholderiales</taxon>
        <taxon>Comamonadaceae</taxon>
        <taxon>Variovorax</taxon>
    </lineage>
</organism>
<dbReference type="PANTHER" id="PTHR32182">
    <property type="entry name" value="DNA REPLICATION AND REPAIR PROTEIN RECF"/>
    <property type="match status" value="1"/>
</dbReference>
<dbReference type="STRING" id="543728.Vapar_5854"/>
<sequence length="1028" mass="114312">MNQEKFERGSEWRQWDLHVHTPASFHWRGKRFNADPNSDENRLLIDEMIAAFNAAEPTVFALMDYWTFDGWFALRRRLKEPGAPKLTKTIFPGIELRLVAPMPGRLNAHVLFSDAVADQVLHDFKAALLVEVVGRPLSDASLVLLGRAASDDKLKIHGFKKVEVDADDEKALLAGSKIAEINCDSYKNAIEKVPHGHAIGFMPWDTSDGLAEVKWHEHYAYFLGLFKTSPIFESRNIDLRGAFVGEVTPGNSKFIKSFQNALCNVPRLVVSGSDAHCFVGVKGDNDRRGYGDYPSGKATWIKADPSFHGLLQAIMEPAKRSYIGERPEKKTEISKNKTFFIDSVSITKIPGSTTGGAWLAGTNLPLNPDLVAIIGNKGSGKSALADVIALLGNSRQKAHFSFLKKERFRGKSGDPAKHFTATLSWLDGSTEDRNLNDDPPEEKVELVRYIPQGHFEELCNAHVTGRSNAFENELRAVIFSHTDASIRLGALDFDQLIEEQESSFRHQLNEFRKDLRRVNQEIAGYETQLQPEVRSAIQEQLAIKNRQIEEHIKIKPAVMEKPAVELSLEQQQAAASLEAISNQMQNLEKSAASNAATALALAGKLKAIQNVRERLRLLDRSRTQFLEDTATDLTTLGLQASDLVTIELNHQPLDKISVSIPDEQAKTVASAGDVVTQRANLLAEQTALNAKLNAPQLLYQQNLKSLVDWEAKLAELTGTPDAPETLKGLQTRIAQIDSLPDLLQTHREHRATLAGEIFDILDAQRKARESLFKPVQDLIHSNSLIRDEYKLQFQATLGGSADGVATSLFDLIKQNSKEFRGEDESYGTVRKLAEEYDFNTRADVLSFVEALHGKIVVAASGGNKDTVGIGPVLRKDKLASDVYDLLFGLSFLEPRYSLLFQDAQIEQLSPGQRGALLLIFYLLVDKGRNPIILDQPEENLDNETVVSLLVPVLTEAKKRRQIIMVTHNPNLAVVCDAEQVIWSVFDRKNASKISYLAGSIENPAINGHVVNVLEGTMPAFNNRRIKYH</sequence>
<dbReference type="AlphaFoldDB" id="C5D096"/>
<dbReference type="eggNOG" id="COG1136">
    <property type="taxonomic scope" value="Bacteria"/>
</dbReference>
<gene>
    <name evidence="1" type="ordered locus">Vapar_5854</name>
</gene>
<dbReference type="eggNOG" id="COG1196">
    <property type="taxonomic scope" value="Bacteria"/>
</dbReference>
<dbReference type="PANTHER" id="PTHR32182:SF22">
    <property type="entry name" value="ATP-DEPENDENT ENDONUCLEASE, OLD FAMILY-RELATED"/>
    <property type="match status" value="1"/>
</dbReference>
<dbReference type="InterPro" id="IPR054787">
    <property type="entry name" value="TrlF_ATPase"/>
</dbReference>
<dbReference type="Gene3D" id="3.20.20.140">
    <property type="entry name" value="Metal-dependent hydrolases"/>
    <property type="match status" value="1"/>
</dbReference>
<proteinExistence type="predicted"/>
<dbReference type="SUPFAM" id="SSF52540">
    <property type="entry name" value="P-loop containing nucleoside triphosphate hydrolases"/>
    <property type="match status" value="1"/>
</dbReference>